<dbReference type="PROSITE" id="PS51085">
    <property type="entry name" value="2FE2S_FER_2"/>
    <property type="match status" value="1"/>
</dbReference>
<dbReference type="eggNOG" id="COG0633">
    <property type="taxonomic scope" value="Bacteria"/>
</dbReference>
<evidence type="ECO:0000259" key="1">
    <source>
        <dbReference type="PROSITE" id="PS51085"/>
    </source>
</evidence>
<evidence type="ECO:0000313" key="3">
    <source>
        <dbReference type="Proteomes" id="UP000019364"/>
    </source>
</evidence>
<accession>W7Z3H5</accession>
<dbReference type="InterPro" id="IPR001041">
    <property type="entry name" value="2Fe-2S_ferredoxin-type"/>
</dbReference>
<keyword evidence="3" id="KW-1185">Reference proteome</keyword>
<organism evidence="2 3">
    <name type="scientific">Paenibacillus pini JCM 16418</name>
    <dbReference type="NCBI Taxonomy" id="1236976"/>
    <lineage>
        <taxon>Bacteria</taxon>
        <taxon>Bacillati</taxon>
        <taxon>Bacillota</taxon>
        <taxon>Bacilli</taxon>
        <taxon>Bacillales</taxon>
        <taxon>Paenibacillaceae</taxon>
        <taxon>Paenibacillus</taxon>
    </lineage>
</organism>
<dbReference type="Gene3D" id="3.10.20.30">
    <property type="match status" value="1"/>
</dbReference>
<comment type="caution">
    <text evidence="2">The sequence shown here is derived from an EMBL/GenBank/DDBJ whole genome shotgun (WGS) entry which is preliminary data.</text>
</comment>
<proteinExistence type="predicted"/>
<dbReference type="EMBL" id="BAVZ01000009">
    <property type="protein sequence ID" value="GAF09044.1"/>
    <property type="molecule type" value="Genomic_DNA"/>
</dbReference>
<dbReference type="Pfam" id="PF00111">
    <property type="entry name" value="Fer2"/>
    <property type="match status" value="1"/>
</dbReference>
<gene>
    <name evidence="2" type="ORF">JCM16418_3161</name>
</gene>
<dbReference type="InterPro" id="IPR012675">
    <property type="entry name" value="Beta-grasp_dom_sf"/>
</dbReference>
<sequence>MRVPGLRVKLMDYDIEFRPSGKKVKVRAGLPVLDAARRAGVPIPTRCGGKMGCLMCKVEAQGEDGKKLSAPKEAELRKLGSLANQGIRLACQAKVEGSVTVTVPEDRLKAAIRKQLEAAKNCDNDDTLW</sequence>
<dbReference type="Proteomes" id="UP000019364">
    <property type="component" value="Unassembled WGS sequence"/>
</dbReference>
<dbReference type="InterPro" id="IPR036010">
    <property type="entry name" value="2Fe-2S_ferredoxin-like_sf"/>
</dbReference>
<protein>
    <submittedName>
        <fullName evidence="2">Electron transfer protein</fullName>
    </submittedName>
</protein>
<dbReference type="STRING" id="1236976.JCM16418_3161"/>
<evidence type="ECO:0000313" key="2">
    <source>
        <dbReference type="EMBL" id="GAF09044.1"/>
    </source>
</evidence>
<reference evidence="2 3" key="1">
    <citation type="journal article" date="2014" name="Genome Announc.">
        <title>Draft Genome Sequence of Paenibacillus pini JCM 16418T, Isolated from the Rhizosphere of Pine Tree.</title>
        <authorList>
            <person name="Yuki M."/>
            <person name="Oshima K."/>
            <person name="Suda W."/>
            <person name="Oshida Y."/>
            <person name="Kitamura K."/>
            <person name="Iida Y."/>
            <person name="Hattori M."/>
            <person name="Ohkuma M."/>
        </authorList>
    </citation>
    <scope>NUCLEOTIDE SEQUENCE [LARGE SCALE GENOMIC DNA]</scope>
    <source>
        <strain evidence="2 3">JCM 16418</strain>
    </source>
</reference>
<feature type="domain" description="2Fe-2S ferredoxin-type" evidence="1">
    <location>
        <begin position="13"/>
        <end position="107"/>
    </location>
</feature>
<dbReference type="SUPFAM" id="SSF54292">
    <property type="entry name" value="2Fe-2S ferredoxin-like"/>
    <property type="match status" value="1"/>
</dbReference>
<dbReference type="CDD" id="cd00207">
    <property type="entry name" value="fer2"/>
    <property type="match status" value="1"/>
</dbReference>
<name>W7Z3H5_9BACL</name>
<dbReference type="AlphaFoldDB" id="W7Z3H5"/>
<dbReference type="GO" id="GO:0051536">
    <property type="term" value="F:iron-sulfur cluster binding"/>
    <property type="evidence" value="ECO:0007669"/>
    <property type="project" value="InterPro"/>
</dbReference>